<dbReference type="AlphaFoldDB" id="A0A2A2JD43"/>
<protein>
    <submittedName>
        <fullName evidence="2">Uncharacterized protein</fullName>
    </submittedName>
</protein>
<dbReference type="EMBL" id="LIAE01010512">
    <property type="protein sequence ID" value="PAV59623.1"/>
    <property type="molecule type" value="Genomic_DNA"/>
</dbReference>
<dbReference type="OrthoDB" id="5848162at2759"/>
<accession>A0A2A2JD43</accession>
<evidence type="ECO:0000313" key="2">
    <source>
        <dbReference type="EMBL" id="PAV59623.1"/>
    </source>
</evidence>
<evidence type="ECO:0000313" key="3">
    <source>
        <dbReference type="Proteomes" id="UP000218231"/>
    </source>
</evidence>
<organism evidence="2 3">
    <name type="scientific">Diploscapter pachys</name>
    <dbReference type="NCBI Taxonomy" id="2018661"/>
    <lineage>
        <taxon>Eukaryota</taxon>
        <taxon>Metazoa</taxon>
        <taxon>Ecdysozoa</taxon>
        <taxon>Nematoda</taxon>
        <taxon>Chromadorea</taxon>
        <taxon>Rhabditida</taxon>
        <taxon>Rhabditina</taxon>
        <taxon>Rhabditomorpha</taxon>
        <taxon>Rhabditoidea</taxon>
        <taxon>Rhabditidae</taxon>
        <taxon>Diploscapter</taxon>
    </lineage>
</organism>
<keyword evidence="1" id="KW-1133">Transmembrane helix</keyword>
<keyword evidence="1" id="KW-0472">Membrane</keyword>
<name>A0A2A2JD43_9BILA</name>
<evidence type="ECO:0000256" key="1">
    <source>
        <dbReference type="SAM" id="Phobius"/>
    </source>
</evidence>
<feature type="transmembrane region" description="Helical" evidence="1">
    <location>
        <begin position="41"/>
        <end position="62"/>
    </location>
</feature>
<gene>
    <name evidence="2" type="ORF">WR25_08208</name>
</gene>
<keyword evidence="3" id="KW-1185">Reference proteome</keyword>
<comment type="caution">
    <text evidence="2">The sequence shown here is derived from an EMBL/GenBank/DDBJ whole genome shotgun (WGS) entry which is preliminary data.</text>
</comment>
<keyword evidence="1" id="KW-0812">Transmembrane</keyword>
<dbReference type="Proteomes" id="UP000218231">
    <property type="component" value="Unassembled WGS sequence"/>
</dbReference>
<reference evidence="2 3" key="1">
    <citation type="journal article" date="2017" name="Curr. Biol.">
        <title>Genome architecture and evolution of a unichromosomal asexual nematode.</title>
        <authorList>
            <person name="Fradin H."/>
            <person name="Zegar C."/>
            <person name="Gutwein M."/>
            <person name="Lucas J."/>
            <person name="Kovtun M."/>
            <person name="Corcoran D."/>
            <person name="Baugh L.R."/>
            <person name="Kiontke K."/>
            <person name="Gunsalus K."/>
            <person name="Fitch D.H."/>
            <person name="Piano F."/>
        </authorList>
    </citation>
    <scope>NUCLEOTIDE SEQUENCE [LARGE SCALE GENOMIC DNA]</scope>
    <source>
        <strain evidence="2">PF1309</strain>
    </source>
</reference>
<proteinExistence type="predicted"/>
<sequence>MIKSMTQEQATEGMNILKRAYELMHPNMPDEDAVKNADQTAAGLITCVSACFLILMILMTLFGQRMKRIGIRWHVLNCSIWGLLHLAHNASFGDTNKAPWPGYIKDQQWVDAAKQVECFTRSVFPAGREHKS</sequence>